<comment type="caution">
    <text evidence="1">The sequence shown here is derived from an EMBL/GenBank/DDBJ whole genome shotgun (WGS) entry which is preliminary data.</text>
</comment>
<sequence>MSKQTMESIMQTENVRLELIDDSTAYKVTIISYANSILKFTPPVKNGKLVKLKKGMEIPVKLSTNAGLFSSEIKVVAITAPFLGKDPSKMIISAELNEDKILNPKKAVNNNIKTFDQKRDHFRLETKMEVYYIFTLSSTGEEKENTEPVLATLTDVSAGGMCLISQEQFNAEDQLELHFDILDKSFIVTGFIIGASETPEGYKNRIKFIDFDEGDEKELTSTILAYQKKSN</sequence>
<keyword evidence="2" id="KW-1185">Reference proteome</keyword>
<gene>
    <name evidence="1" type="ORF">AN396_08860</name>
</gene>
<name>A0ACC8XA84_9FIRM</name>
<reference evidence="1" key="1">
    <citation type="submission" date="2016-08" db="EMBL/GenBank/DDBJ databases">
        <authorList>
            <person name="Ngugi D.K."/>
            <person name="Miyake S."/>
            <person name="Stingl U."/>
        </authorList>
    </citation>
    <scope>NUCLEOTIDE SEQUENCE</scope>
    <source>
        <strain evidence="1">SCG-B11WGA-EpuloA1</strain>
    </source>
</reference>
<dbReference type="Proteomes" id="UP000188605">
    <property type="component" value="Unassembled WGS sequence"/>
</dbReference>
<protein>
    <submittedName>
        <fullName evidence="1">Uncharacterized protein</fullName>
    </submittedName>
</protein>
<accession>A0ACC8XA84</accession>
<evidence type="ECO:0000313" key="1">
    <source>
        <dbReference type="EMBL" id="ONI39264.1"/>
    </source>
</evidence>
<evidence type="ECO:0000313" key="2">
    <source>
        <dbReference type="Proteomes" id="UP000188605"/>
    </source>
</evidence>
<organism evidence="1 2">
    <name type="scientific">Candidatus Epulonipiscium fishelsonii</name>
    <dbReference type="NCBI Taxonomy" id="77094"/>
    <lineage>
        <taxon>Bacteria</taxon>
        <taxon>Bacillati</taxon>
        <taxon>Bacillota</taxon>
        <taxon>Clostridia</taxon>
        <taxon>Lachnospirales</taxon>
        <taxon>Lachnospiraceae</taxon>
        <taxon>Candidatus Epulonipiscium</taxon>
    </lineage>
</organism>
<dbReference type="EMBL" id="LJDB01000065">
    <property type="protein sequence ID" value="ONI39264.1"/>
    <property type="molecule type" value="Genomic_DNA"/>
</dbReference>
<proteinExistence type="predicted"/>